<reference evidence="2" key="1">
    <citation type="submission" date="2016-07" db="EMBL/GenBank/DDBJ databases">
        <title>Nontailed viruses are major unrecognized killers of bacteria in the ocean.</title>
        <authorList>
            <person name="Kauffman K."/>
            <person name="Hussain F."/>
            <person name="Yang J."/>
            <person name="Arevalo P."/>
            <person name="Brown J."/>
            <person name="Cutler M."/>
            <person name="Kelly L."/>
            <person name="Polz M.F."/>
        </authorList>
    </citation>
    <scope>NUCLEOTIDE SEQUENCE [LARGE SCALE GENOMIC DNA]</scope>
    <source>
        <strain evidence="2">10N.261.48.B5</strain>
    </source>
</reference>
<accession>A0A2N7JTZ5</accession>
<dbReference type="EMBL" id="MCZF01000044">
    <property type="protein sequence ID" value="PMM62059.1"/>
    <property type="molecule type" value="Genomic_DNA"/>
</dbReference>
<dbReference type="AlphaFoldDB" id="A0A2N7JTZ5"/>
<sequence length="66" mass="7386">MMSNRTARRMMVDVANDVFGVRGHKTAQDKGFFGFDDGGVFHCSGSNFCWIYEGFTVSLKGNNRSQ</sequence>
<protein>
    <submittedName>
        <fullName evidence="1">Uncharacterized protein</fullName>
    </submittedName>
</protein>
<evidence type="ECO:0000313" key="2">
    <source>
        <dbReference type="Proteomes" id="UP000235533"/>
    </source>
</evidence>
<organism evidence="1 2">
    <name type="scientific">Vibrio splendidus</name>
    <dbReference type="NCBI Taxonomy" id="29497"/>
    <lineage>
        <taxon>Bacteria</taxon>
        <taxon>Pseudomonadati</taxon>
        <taxon>Pseudomonadota</taxon>
        <taxon>Gammaproteobacteria</taxon>
        <taxon>Vibrionales</taxon>
        <taxon>Vibrionaceae</taxon>
        <taxon>Vibrio</taxon>
    </lineage>
</organism>
<name>A0A2N7JTZ5_VIBSP</name>
<proteinExistence type="predicted"/>
<evidence type="ECO:0000313" key="1">
    <source>
        <dbReference type="EMBL" id="PMM62059.1"/>
    </source>
</evidence>
<comment type="caution">
    <text evidence="1">The sequence shown here is derived from an EMBL/GenBank/DDBJ whole genome shotgun (WGS) entry which is preliminary data.</text>
</comment>
<dbReference type="Proteomes" id="UP000235533">
    <property type="component" value="Unassembled WGS sequence"/>
</dbReference>
<gene>
    <name evidence="1" type="ORF">BCT54_19555</name>
</gene>